<evidence type="ECO:0000313" key="2">
    <source>
        <dbReference type="EMBL" id="CAE6422240.1"/>
    </source>
</evidence>
<name>A0A8H3AHN4_9AGAM</name>
<comment type="caution">
    <text evidence="2">The sequence shown here is derived from an EMBL/GenBank/DDBJ whole genome shotgun (WGS) entry which is preliminary data.</text>
</comment>
<dbReference type="Proteomes" id="UP000663853">
    <property type="component" value="Unassembled WGS sequence"/>
</dbReference>
<feature type="compositionally biased region" description="Basic and acidic residues" evidence="1">
    <location>
        <begin position="14"/>
        <end position="34"/>
    </location>
</feature>
<accession>A0A8H3AHN4</accession>
<dbReference type="AlphaFoldDB" id="A0A8H3AHN4"/>
<proteinExistence type="predicted"/>
<sequence length="344" mass="38358">MSEGITAETSDNPRIGEEHGAANDGAVNKEDRHSSVIGHGPAQALNIYFTQEFLRVAEPLEVWTRALSGQPIPIVRFVGQEEQAQVVLTVNANNSTTFIFRNQDLVTYGAQMFFDSYDHPITPHLPQVMPILTLLSRWHQYLGLRPDSRPFEKAIDLEFYKLRATEEHNEEGYPVLVPEGPNLNVGGVVDFVASTDDYYGVQVVNRSTQDLYAYFFDFSTASLAIHRKAIPILGSSPSDPTLLKNAPLTIGYGGGSQFPFIFEVSEMQNIDANMFKLFVCTHPIDFGSFEQESPFVRCVIPDKVTMPVFEEGAQWDAFTMTIVQRLHPKEAASASTQIPKDPLP</sequence>
<evidence type="ECO:0000313" key="3">
    <source>
        <dbReference type="Proteomes" id="UP000663853"/>
    </source>
</evidence>
<organism evidence="2 3">
    <name type="scientific">Rhizoctonia solani</name>
    <dbReference type="NCBI Taxonomy" id="456999"/>
    <lineage>
        <taxon>Eukaryota</taxon>
        <taxon>Fungi</taxon>
        <taxon>Dikarya</taxon>
        <taxon>Basidiomycota</taxon>
        <taxon>Agaricomycotina</taxon>
        <taxon>Agaricomycetes</taxon>
        <taxon>Cantharellales</taxon>
        <taxon>Ceratobasidiaceae</taxon>
        <taxon>Rhizoctonia</taxon>
    </lineage>
</organism>
<feature type="region of interest" description="Disordered" evidence="1">
    <location>
        <begin position="1"/>
        <end position="35"/>
    </location>
</feature>
<reference evidence="2" key="1">
    <citation type="submission" date="2021-01" db="EMBL/GenBank/DDBJ databases">
        <authorList>
            <person name="Kaushik A."/>
        </authorList>
    </citation>
    <scope>NUCLEOTIDE SEQUENCE</scope>
    <source>
        <strain evidence="2">AG6-10EEA</strain>
    </source>
</reference>
<dbReference type="EMBL" id="CAJMXA010000231">
    <property type="protein sequence ID" value="CAE6422240.1"/>
    <property type="molecule type" value="Genomic_DNA"/>
</dbReference>
<evidence type="ECO:0000256" key="1">
    <source>
        <dbReference type="SAM" id="MobiDB-lite"/>
    </source>
</evidence>
<protein>
    <submittedName>
        <fullName evidence="2">Uncharacterized protein</fullName>
    </submittedName>
</protein>
<gene>
    <name evidence="2" type="ORF">RDB_LOCUS13967</name>
</gene>